<evidence type="ECO:0000256" key="5">
    <source>
        <dbReference type="ARBA" id="ARBA00022989"/>
    </source>
</evidence>
<evidence type="ECO:0000256" key="8">
    <source>
        <dbReference type="SAM" id="Phobius"/>
    </source>
</evidence>
<evidence type="ECO:0000256" key="3">
    <source>
        <dbReference type="ARBA" id="ARBA00022475"/>
    </source>
</evidence>
<dbReference type="eggNOG" id="ENOG50329VV">
    <property type="taxonomic scope" value="Bacteria"/>
</dbReference>
<dbReference type="HOGENOM" id="CLU_119497_0_0_11"/>
<protein>
    <submittedName>
        <fullName evidence="9">MmpS4 protein</fullName>
    </submittedName>
</protein>
<gene>
    <name evidence="9" type="ORF">BN973_02746</name>
</gene>
<organism evidence="9">
    <name type="scientific">Mycobacterium triplex</name>
    <dbReference type="NCBI Taxonomy" id="47839"/>
    <lineage>
        <taxon>Bacteria</taxon>
        <taxon>Bacillati</taxon>
        <taxon>Actinomycetota</taxon>
        <taxon>Actinomycetes</taxon>
        <taxon>Mycobacteriales</taxon>
        <taxon>Mycobacteriaceae</taxon>
        <taxon>Mycobacterium</taxon>
        <taxon>Mycobacterium simiae complex</taxon>
    </lineage>
</organism>
<reference evidence="9" key="2">
    <citation type="submission" date="2014-04" db="EMBL/GenBank/DDBJ databases">
        <authorList>
            <person name="Urmite Genomes U."/>
        </authorList>
    </citation>
    <scope>NUCLEOTIDE SEQUENCE</scope>
    <source>
        <strain evidence="9">DSM 44626</strain>
    </source>
</reference>
<dbReference type="InterPro" id="IPR038468">
    <property type="entry name" value="MmpS_C"/>
</dbReference>
<keyword evidence="4 8" id="KW-0812">Transmembrane</keyword>
<dbReference type="STRING" id="47839.BN973_02746"/>
<comment type="subcellular location">
    <subcellularLocation>
        <location evidence="1">Cell membrane</location>
    </subcellularLocation>
</comment>
<evidence type="ECO:0000313" key="9">
    <source>
        <dbReference type="EMBL" id="CDO88382.1"/>
    </source>
</evidence>
<reference evidence="9" key="1">
    <citation type="journal article" date="2014" name="Genome Announc.">
        <title>Draft Genome Sequence of Mycobacterium triplex DSM 44626.</title>
        <authorList>
            <person name="Sassi M."/>
            <person name="Croce O."/>
            <person name="Robert C."/>
            <person name="Raoult D."/>
            <person name="Drancourt M."/>
        </authorList>
    </citation>
    <scope>NUCLEOTIDE SEQUENCE [LARGE SCALE GENOMIC DNA]</scope>
    <source>
        <strain evidence="9">DSM 44626</strain>
    </source>
</reference>
<evidence type="ECO:0000256" key="6">
    <source>
        <dbReference type="ARBA" id="ARBA00023136"/>
    </source>
</evidence>
<dbReference type="GO" id="GO:0005886">
    <property type="term" value="C:plasma membrane"/>
    <property type="evidence" value="ECO:0007669"/>
    <property type="project" value="UniProtKB-SubCell"/>
</dbReference>
<dbReference type="Proteomes" id="UP000028880">
    <property type="component" value="Unassembled WGS sequence"/>
</dbReference>
<dbReference type="EMBL" id="HG964446">
    <property type="protein sequence ID" value="CDO88382.1"/>
    <property type="molecule type" value="Genomic_DNA"/>
</dbReference>
<feature type="compositionally biased region" description="Basic and acidic residues" evidence="7">
    <location>
        <begin position="1"/>
        <end position="12"/>
    </location>
</feature>
<sequence length="197" mass="21243">MVEHDVRARSDVATEGSQGVSEPAGRLRRFGRQSAPGSQEPDGARKRRRNPGAGVIKLLGRLWIPLLIVAVLTAGGFTVSRLHGIFGSEKRQSYADTRVKDSKPFNPKHLKYEVFGAPGTVADISYFDVNADPQHINGVTLPWSMDLSTTLPSIVGNVVAQGDTDTIGCRIIVDGTVKSEKVSHEVNAFTYCVLTAA</sequence>
<dbReference type="InterPro" id="IPR008693">
    <property type="entry name" value="MmpS"/>
</dbReference>
<keyword evidence="5 8" id="KW-1133">Transmembrane helix</keyword>
<dbReference type="AlphaFoldDB" id="A0A024JYF5"/>
<feature type="region of interest" description="Disordered" evidence="7">
    <location>
        <begin position="1"/>
        <end position="49"/>
    </location>
</feature>
<evidence type="ECO:0000256" key="4">
    <source>
        <dbReference type="ARBA" id="ARBA00022692"/>
    </source>
</evidence>
<dbReference type="Pfam" id="PF05423">
    <property type="entry name" value="Mycobact_memb"/>
    <property type="match status" value="1"/>
</dbReference>
<evidence type="ECO:0000256" key="2">
    <source>
        <dbReference type="ARBA" id="ARBA00007531"/>
    </source>
</evidence>
<keyword evidence="6 8" id="KW-0472">Membrane</keyword>
<comment type="similarity">
    <text evidence="2">Belongs to the MmpS family.</text>
</comment>
<keyword evidence="3" id="KW-1003">Cell membrane</keyword>
<proteinExistence type="inferred from homology"/>
<feature type="transmembrane region" description="Helical" evidence="8">
    <location>
        <begin position="62"/>
        <end position="82"/>
    </location>
</feature>
<name>A0A024JYF5_9MYCO</name>
<evidence type="ECO:0000256" key="7">
    <source>
        <dbReference type="SAM" id="MobiDB-lite"/>
    </source>
</evidence>
<dbReference type="Gene3D" id="2.60.40.2880">
    <property type="entry name" value="MmpS1-5, C-terminal soluble domain"/>
    <property type="match status" value="1"/>
</dbReference>
<evidence type="ECO:0000256" key="1">
    <source>
        <dbReference type="ARBA" id="ARBA00004236"/>
    </source>
</evidence>
<accession>A0A024JYF5</accession>